<feature type="region of interest" description="Disordered" evidence="1">
    <location>
        <begin position="48"/>
        <end position="85"/>
    </location>
</feature>
<evidence type="ECO:0000256" key="1">
    <source>
        <dbReference type="SAM" id="MobiDB-lite"/>
    </source>
</evidence>
<gene>
    <name evidence="2" type="ORF">P167DRAFT_609652</name>
</gene>
<keyword evidence="3" id="KW-1185">Reference proteome</keyword>
<feature type="compositionally biased region" description="Low complexity" evidence="1">
    <location>
        <begin position="76"/>
        <end position="85"/>
    </location>
</feature>
<dbReference type="AlphaFoldDB" id="A0A3N4K9K4"/>
<feature type="region of interest" description="Disordered" evidence="1">
    <location>
        <begin position="1"/>
        <end position="23"/>
    </location>
</feature>
<proteinExistence type="predicted"/>
<organism evidence="2 3">
    <name type="scientific">Morchella conica CCBAS932</name>
    <dbReference type="NCBI Taxonomy" id="1392247"/>
    <lineage>
        <taxon>Eukaryota</taxon>
        <taxon>Fungi</taxon>
        <taxon>Dikarya</taxon>
        <taxon>Ascomycota</taxon>
        <taxon>Pezizomycotina</taxon>
        <taxon>Pezizomycetes</taxon>
        <taxon>Pezizales</taxon>
        <taxon>Morchellaceae</taxon>
        <taxon>Morchella</taxon>
    </lineage>
</organism>
<dbReference type="Proteomes" id="UP000277580">
    <property type="component" value="Unassembled WGS sequence"/>
</dbReference>
<evidence type="ECO:0000313" key="2">
    <source>
        <dbReference type="EMBL" id="RPB07133.1"/>
    </source>
</evidence>
<feature type="compositionally biased region" description="Basic residues" evidence="1">
    <location>
        <begin position="10"/>
        <end position="23"/>
    </location>
</feature>
<protein>
    <submittedName>
        <fullName evidence="2">Uncharacterized protein</fullName>
    </submittedName>
</protein>
<accession>A0A3N4K9K4</accession>
<name>A0A3N4K9K4_9PEZI</name>
<reference evidence="2 3" key="1">
    <citation type="journal article" date="2018" name="Nat. Ecol. Evol.">
        <title>Pezizomycetes genomes reveal the molecular basis of ectomycorrhizal truffle lifestyle.</title>
        <authorList>
            <person name="Murat C."/>
            <person name="Payen T."/>
            <person name="Noel B."/>
            <person name="Kuo A."/>
            <person name="Morin E."/>
            <person name="Chen J."/>
            <person name="Kohler A."/>
            <person name="Krizsan K."/>
            <person name="Balestrini R."/>
            <person name="Da Silva C."/>
            <person name="Montanini B."/>
            <person name="Hainaut M."/>
            <person name="Levati E."/>
            <person name="Barry K.W."/>
            <person name="Belfiori B."/>
            <person name="Cichocki N."/>
            <person name="Clum A."/>
            <person name="Dockter R.B."/>
            <person name="Fauchery L."/>
            <person name="Guy J."/>
            <person name="Iotti M."/>
            <person name="Le Tacon F."/>
            <person name="Lindquist E.A."/>
            <person name="Lipzen A."/>
            <person name="Malagnac F."/>
            <person name="Mello A."/>
            <person name="Molinier V."/>
            <person name="Miyauchi S."/>
            <person name="Poulain J."/>
            <person name="Riccioni C."/>
            <person name="Rubini A."/>
            <person name="Sitrit Y."/>
            <person name="Splivallo R."/>
            <person name="Traeger S."/>
            <person name="Wang M."/>
            <person name="Zifcakova L."/>
            <person name="Wipf D."/>
            <person name="Zambonelli A."/>
            <person name="Paolocci F."/>
            <person name="Nowrousian M."/>
            <person name="Ottonello S."/>
            <person name="Baldrian P."/>
            <person name="Spatafora J.W."/>
            <person name="Henrissat B."/>
            <person name="Nagy L.G."/>
            <person name="Aury J.M."/>
            <person name="Wincker P."/>
            <person name="Grigoriev I.V."/>
            <person name="Bonfante P."/>
            <person name="Martin F.M."/>
        </authorList>
    </citation>
    <scope>NUCLEOTIDE SEQUENCE [LARGE SCALE GENOMIC DNA]</scope>
    <source>
        <strain evidence="2 3">CCBAS932</strain>
    </source>
</reference>
<dbReference type="EMBL" id="ML119194">
    <property type="protein sequence ID" value="RPB07133.1"/>
    <property type="molecule type" value="Genomic_DNA"/>
</dbReference>
<sequence>ARSQPPPLRPARRPPHRPKLWHPAHRLGTLPEFSVSVSVSVSVSLPITATTATETPPQPPHRHKPQPHSHPPPSAACPRPASRPASPRRRHILLICPAAHNFCWLHDQKTHCSPRHHAAADVPTTARTRHHVPARHTGKIGRVGLGVGVNADPRCGSCAQPESAAGAAAEVNGCRGSLFIRVYSWCGAGCRTLI</sequence>
<evidence type="ECO:0000313" key="3">
    <source>
        <dbReference type="Proteomes" id="UP000277580"/>
    </source>
</evidence>
<feature type="non-terminal residue" evidence="2">
    <location>
        <position position="1"/>
    </location>
</feature>
<dbReference type="InParanoid" id="A0A3N4K9K4"/>